<dbReference type="RefSeq" id="WP_119929011.1">
    <property type="nucleotide sequence ID" value="NZ_QZEY01000011.1"/>
</dbReference>
<comment type="caution">
    <text evidence="2">The sequence shown here is derived from an EMBL/GenBank/DDBJ whole genome shotgun (WGS) entry which is preliminary data.</text>
</comment>
<protein>
    <submittedName>
        <fullName evidence="2">Uncharacterized protein</fullName>
    </submittedName>
</protein>
<proteinExistence type="predicted"/>
<keyword evidence="3" id="KW-1185">Reference proteome</keyword>
<feature type="region of interest" description="Disordered" evidence="1">
    <location>
        <begin position="155"/>
        <end position="176"/>
    </location>
</feature>
<dbReference type="Proteomes" id="UP000265768">
    <property type="component" value="Unassembled WGS sequence"/>
</dbReference>
<dbReference type="EMBL" id="QZEY01000011">
    <property type="protein sequence ID" value="RJL27110.1"/>
    <property type="molecule type" value="Genomic_DNA"/>
</dbReference>
<sequence length="176" mass="18835">MSAPKTSPVRADAPTAEEVLAVLTTSRDPLTTEELAVAVLRRRDRLGRRHYPPPPFIQGLYRLKGRTGIVAVRDERHRLLWKAGETPQPPADPRARAAAPITEAELLAALAQAPRPLTTAEVLAAVAAGRGVPALTTGASVSLYRLRHSPGVATRWSPGRGSSRLWSAAGVPARRP</sequence>
<evidence type="ECO:0000313" key="2">
    <source>
        <dbReference type="EMBL" id="RJL27110.1"/>
    </source>
</evidence>
<gene>
    <name evidence="2" type="ORF">D5H75_25180</name>
</gene>
<reference evidence="2 3" key="1">
    <citation type="submission" date="2018-09" db="EMBL/GenBank/DDBJ databases">
        <title>YIM 75507 draft genome.</title>
        <authorList>
            <person name="Tang S."/>
            <person name="Feng Y."/>
        </authorList>
    </citation>
    <scope>NUCLEOTIDE SEQUENCE [LARGE SCALE GENOMIC DNA]</scope>
    <source>
        <strain evidence="2 3">YIM 75507</strain>
    </source>
</reference>
<evidence type="ECO:0000256" key="1">
    <source>
        <dbReference type="SAM" id="MobiDB-lite"/>
    </source>
</evidence>
<organism evidence="2 3">
    <name type="scientific">Bailinhaonella thermotolerans</name>
    <dbReference type="NCBI Taxonomy" id="1070861"/>
    <lineage>
        <taxon>Bacteria</taxon>
        <taxon>Bacillati</taxon>
        <taxon>Actinomycetota</taxon>
        <taxon>Actinomycetes</taxon>
        <taxon>Streptosporangiales</taxon>
        <taxon>Streptosporangiaceae</taxon>
        <taxon>Bailinhaonella</taxon>
    </lineage>
</organism>
<evidence type="ECO:0000313" key="3">
    <source>
        <dbReference type="Proteomes" id="UP000265768"/>
    </source>
</evidence>
<name>A0A3A4ANB5_9ACTN</name>
<dbReference type="AlphaFoldDB" id="A0A3A4ANB5"/>
<accession>A0A3A4ANB5</accession>